<sequence>MEISQLMEKTEAGIYRLLCQLKETTQAVPIKQLCQESGLSKATVLKYLEYYQEDHLLTSLVGPLVVQEDSCQLLLVHDVDWSLVLDSFLDSSIKYQILLYLLDHSAFAIQKLSQQLRVSEATFHRHLSGLNELLKEFDCGIYNGHWKGPEHQIRYFYWCLLRRTWSIEQLQDLETQPDLHKEVQVIERLCQTTLLPENRQAISLWILISHKRWNKGNTDSSHLSQLLQPYQNNIFYQRLERACLRYFSRYAVELDEGEAHNIFAFLVSLETLPAHTMTFLLGFGGPVADQMTVVIQHLRAQGICGQHLPHQVTEVLGRILHRQYFFQGTIWSFQREYNLETAYFIDFVGEKQSLLVDKLLPGTAGVSGLTCELRWHLLSLLAFLNQTRQEKLRIALDMSGGDLALELVKASLEKELAYNRLLEFLPYQLGEDYDGLITNQALQRHISGPSYRLHGPLQKKDQQAIAAWLQDLLLDKEEFVLPSFPSY</sequence>
<keyword evidence="1" id="KW-0805">Transcription regulation</keyword>
<evidence type="ECO:0000313" key="5">
    <source>
        <dbReference type="Proteomes" id="UP001595807"/>
    </source>
</evidence>
<evidence type="ECO:0000313" key="4">
    <source>
        <dbReference type="EMBL" id="MFC3927428.1"/>
    </source>
</evidence>
<keyword evidence="2" id="KW-0804">Transcription</keyword>
<gene>
    <name evidence="4" type="ORF">ACFORF_02110</name>
</gene>
<keyword evidence="5" id="KW-1185">Reference proteome</keyword>
<name>A0ABV8CUD8_9STRE</name>
<dbReference type="EMBL" id="JBHRZV010000012">
    <property type="protein sequence ID" value="MFC3927428.1"/>
    <property type="molecule type" value="Genomic_DNA"/>
</dbReference>
<protein>
    <submittedName>
        <fullName evidence="4">Helix-turn-helix domain-containing protein</fullName>
    </submittedName>
</protein>
<dbReference type="Pfam" id="PF05043">
    <property type="entry name" value="Mga"/>
    <property type="match status" value="1"/>
</dbReference>
<proteinExistence type="predicted"/>
<dbReference type="PANTHER" id="PTHR30185">
    <property type="entry name" value="CRYPTIC BETA-GLUCOSIDE BGL OPERON ANTITERMINATOR"/>
    <property type="match status" value="1"/>
</dbReference>
<dbReference type="PANTHER" id="PTHR30185:SF18">
    <property type="entry name" value="TRANSCRIPTIONAL REGULATOR MTLR"/>
    <property type="match status" value="1"/>
</dbReference>
<dbReference type="RefSeq" id="WP_380424976.1">
    <property type="nucleotide sequence ID" value="NZ_JBHRZV010000012.1"/>
</dbReference>
<dbReference type="Proteomes" id="UP001595807">
    <property type="component" value="Unassembled WGS sequence"/>
</dbReference>
<organism evidence="4 5">
    <name type="scientific">Streptococcus caprae</name>
    <dbReference type="NCBI Taxonomy" id="1640501"/>
    <lineage>
        <taxon>Bacteria</taxon>
        <taxon>Bacillati</taxon>
        <taxon>Bacillota</taxon>
        <taxon>Bacilli</taxon>
        <taxon>Lactobacillales</taxon>
        <taxon>Streptococcaceae</taxon>
        <taxon>Streptococcus</taxon>
    </lineage>
</organism>
<evidence type="ECO:0000256" key="2">
    <source>
        <dbReference type="ARBA" id="ARBA00023163"/>
    </source>
</evidence>
<dbReference type="InterPro" id="IPR007737">
    <property type="entry name" value="Mga_HTH"/>
</dbReference>
<dbReference type="InterPro" id="IPR050661">
    <property type="entry name" value="BglG_antiterminators"/>
</dbReference>
<feature type="domain" description="Mga helix-turn-helix" evidence="3">
    <location>
        <begin position="81"/>
        <end position="160"/>
    </location>
</feature>
<dbReference type="Gene3D" id="1.10.10.10">
    <property type="entry name" value="Winged helix-like DNA-binding domain superfamily/Winged helix DNA-binding domain"/>
    <property type="match status" value="1"/>
</dbReference>
<dbReference type="InterPro" id="IPR036388">
    <property type="entry name" value="WH-like_DNA-bd_sf"/>
</dbReference>
<accession>A0ABV8CUD8</accession>
<reference evidence="5" key="1">
    <citation type="journal article" date="2019" name="Int. J. Syst. Evol. Microbiol.">
        <title>The Global Catalogue of Microorganisms (GCM) 10K type strain sequencing project: providing services to taxonomists for standard genome sequencing and annotation.</title>
        <authorList>
            <consortium name="The Broad Institute Genomics Platform"/>
            <consortium name="The Broad Institute Genome Sequencing Center for Infectious Disease"/>
            <person name="Wu L."/>
            <person name="Ma J."/>
        </authorList>
    </citation>
    <scope>NUCLEOTIDE SEQUENCE [LARGE SCALE GENOMIC DNA]</scope>
    <source>
        <strain evidence="5">CCUG 67170</strain>
    </source>
</reference>
<comment type="caution">
    <text evidence="4">The sequence shown here is derived from an EMBL/GenBank/DDBJ whole genome shotgun (WGS) entry which is preliminary data.</text>
</comment>
<evidence type="ECO:0000256" key="1">
    <source>
        <dbReference type="ARBA" id="ARBA00023015"/>
    </source>
</evidence>
<evidence type="ECO:0000259" key="3">
    <source>
        <dbReference type="Pfam" id="PF05043"/>
    </source>
</evidence>